<organism evidence="2 3">
    <name type="scientific">Candida viswanathii</name>
    <dbReference type="NCBI Taxonomy" id="5486"/>
    <lineage>
        <taxon>Eukaryota</taxon>
        <taxon>Fungi</taxon>
        <taxon>Dikarya</taxon>
        <taxon>Ascomycota</taxon>
        <taxon>Saccharomycotina</taxon>
        <taxon>Pichiomycetes</taxon>
        <taxon>Debaryomycetaceae</taxon>
        <taxon>Candida/Lodderomyces clade</taxon>
        <taxon>Candida</taxon>
    </lineage>
</organism>
<dbReference type="AlphaFoldDB" id="A0A367XR01"/>
<proteinExistence type="predicted"/>
<evidence type="ECO:0000313" key="3">
    <source>
        <dbReference type="Proteomes" id="UP000253472"/>
    </source>
</evidence>
<evidence type="ECO:0000313" key="2">
    <source>
        <dbReference type="EMBL" id="RCK56038.1"/>
    </source>
</evidence>
<dbReference type="OrthoDB" id="2684236at2759"/>
<comment type="caution">
    <text evidence="2">The sequence shown here is derived from an EMBL/GenBank/DDBJ whole genome shotgun (WGS) entry which is preliminary data.</text>
</comment>
<gene>
    <name evidence="2" type="ORF">Cantr_05840</name>
</gene>
<reference evidence="2 3" key="1">
    <citation type="submission" date="2018-06" db="EMBL/GenBank/DDBJ databases">
        <title>Whole genome sequencing of Candida tropicalis (genome annotated by CSBL at Korea University).</title>
        <authorList>
            <person name="Ahn J."/>
        </authorList>
    </citation>
    <scope>NUCLEOTIDE SEQUENCE [LARGE SCALE GENOMIC DNA]</scope>
    <source>
        <strain evidence="2 3">ATCC 20962</strain>
    </source>
</reference>
<evidence type="ECO:0000256" key="1">
    <source>
        <dbReference type="SAM" id="MobiDB-lite"/>
    </source>
</evidence>
<dbReference type="Proteomes" id="UP000253472">
    <property type="component" value="Unassembled WGS sequence"/>
</dbReference>
<accession>A0A367XR01</accession>
<sequence length="234" mass="25050">MAGIAFVTRTLYYRVISRTLVLTPKLSKFRSYTYADLPLDEGINRKHDQRPKYGYIRDCFQSPGHTFIDHDDKVEEKPLSNAFAYTSKLYKQTYRKSYSMCFCSYCSWNRNATGSQLSVLFKSLKKLKSSRNNAQSTSSFNNNKGATTHASEHGSVVPFILPFDAGGNCCAILYCAPVGVSVPASGAGGTSGSHYTGVGGATGSKGGGGGAVTTRSSGGFRGGGAIRSSASYDS</sequence>
<protein>
    <submittedName>
        <fullName evidence="2">Uncharacterized protein</fullName>
    </submittedName>
</protein>
<feature type="region of interest" description="Disordered" evidence="1">
    <location>
        <begin position="203"/>
        <end position="234"/>
    </location>
</feature>
<dbReference type="STRING" id="5486.A0A367XR01"/>
<name>A0A367XR01_9ASCO</name>
<keyword evidence="3" id="KW-1185">Reference proteome</keyword>
<dbReference type="EMBL" id="QLNQ01000029">
    <property type="protein sequence ID" value="RCK56038.1"/>
    <property type="molecule type" value="Genomic_DNA"/>
</dbReference>